<dbReference type="Pfam" id="PF09772">
    <property type="entry name" value="Tmem26"/>
    <property type="match status" value="1"/>
</dbReference>
<dbReference type="OMA" id="CEWKRIC"/>
<feature type="transmembrane region" description="Helical" evidence="1">
    <location>
        <begin position="172"/>
        <end position="190"/>
    </location>
</feature>
<feature type="transmembrane region" description="Helical" evidence="1">
    <location>
        <begin position="287"/>
        <end position="312"/>
    </location>
</feature>
<dbReference type="GeneID" id="119741931"/>
<keyword evidence="1" id="KW-0472">Membrane</keyword>
<evidence type="ECO:0008006" key="4">
    <source>
        <dbReference type="Google" id="ProtNLM"/>
    </source>
</evidence>
<dbReference type="RefSeq" id="XP_038073815.1">
    <property type="nucleotide sequence ID" value="XM_038217887.1"/>
</dbReference>
<evidence type="ECO:0000256" key="1">
    <source>
        <dbReference type="SAM" id="Phobius"/>
    </source>
</evidence>
<organism evidence="2 3">
    <name type="scientific">Patiria miniata</name>
    <name type="common">Bat star</name>
    <name type="synonym">Asterina miniata</name>
    <dbReference type="NCBI Taxonomy" id="46514"/>
    <lineage>
        <taxon>Eukaryota</taxon>
        <taxon>Metazoa</taxon>
        <taxon>Echinodermata</taxon>
        <taxon>Eleutherozoa</taxon>
        <taxon>Asterozoa</taxon>
        <taxon>Asteroidea</taxon>
        <taxon>Valvatacea</taxon>
        <taxon>Valvatida</taxon>
        <taxon>Asterinidae</taxon>
        <taxon>Patiria</taxon>
    </lineage>
</organism>
<dbReference type="InterPro" id="IPR019169">
    <property type="entry name" value="Transmembrane_26"/>
</dbReference>
<feature type="transmembrane region" description="Helical" evidence="1">
    <location>
        <begin position="64"/>
        <end position="82"/>
    </location>
</feature>
<name>A0A914BD97_PATMI</name>
<keyword evidence="3" id="KW-1185">Reference proteome</keyword>
<keyword evidence="1" id="KW-0812">Transmembrane</keyword>
<keyword evidence="1" id="KW-1133">Transmembrane helix</keyword>
<dbReference type="Proteomes" id="UP000887568">
    <property type="component" value="Unplaced"/>
</dbReference>
<protein>
    <recommendedName>
        <fullName evidence="4">Transmembrane protein 26</fullName>
    </recommendedName>
</protein>
<evidence type="ECO:0000313" key="2">
    <source>
        <dbReference type="EnsemblMetazoa" id="XP_038073815.1"/>
    </source>
</evidence>
<proteinExistence type="predicted"/>
<dbReference type="PANTHER" id="PTHR22168">
    <property type="entry name" value="TMEM26 PROTEIN"/>
    <property type="match status" value="1"/>
</dbReference>
<feature type="transmembrane region" description="Helical" evidence="1">
    <location>
        <begin position="202"/>
        <end position="225"/>
    </location>
</feature>
<feature type="transmembrane region" description="Helical" evidence="1">
    <location>
        <begin position="141"/>
        <end position="160"/>
    </location>
</feature>
<dbReference type="PANTHER" id="PTHR22168:SF8">
    <property type="entry name" value="TRANSMEMBRANE PROTEIN 26"/>
    <property type="match status" value="1"/>
</dbReference>
<dbReference type="OrthoDB" id="10042902at2759"/>
<accession>A0A914BD97</accession>
<dbReference type="EnsemblMetazoa" id="XM_038217887.1">
    <property type="protein sequence ID" value="XP_038073815.1"/>
    <property type="gene ID" value="LOC119741931"/>
</dbReference>
<feature type="transmembrane region" description="Helical" evidence="1">
    <location>
        <begin position="36"/>
        <end position="52"/>
    </location>
</feature>
<feature type="transmembrane region" description="Helical" evidence="1">
    <location>
        <begin position="12"/>
        <end position="30"/>
    </location>
</feature>
<evidence type="ECO:0000313" key="3">
    <source>
        <dbReference type="Proteomes" id="UP000887568"/>
    </source>
</evidence>
<reference evidence="2" key="1">
    <citation type="submission" date="2022-11" db="UniProtKB">
        <authorList>
            <consortium name="EnsemblMetazoa"/>
        </authorList>
    </citation>
    <scope>IDENTIFICATION</scope>
</reference>
<sequence>MILRKAVQASLVRVAFLFHGLAGIGILVYFTQSPLYFVMALGILLFMLELVTTLRYNEKGEWRWFIPAVLLYLVLVVPVVWITELGLLDFRVALNVTGSGSCPSRFIILDTVDEHCKHVFEDAVGGVTQKQLDKYNFGQTFSTLFQQSFMLILILGRWLLPKGGMTRDELSQLLLIYVAMAADMLEFSIETLRLSEIACEKLIYKAILAVWSWSLIQFSFGQTVAKQRSRRLISSVVDRQAGGPPVNCVTYLCGSEIWALLVDVILQDGPYLVIRTYLIIEYRITDTILIFFALKNLLLVIMQLYRFAVLIVDTGIESRKRLAADPEELGLSVLKALQEAGGGQRATNGRVSVTLEFSNEAVVVEPQPILEEEDSVNGENSVLKMSPEVLFHNFSQDLIWSGGGGGFTNTTIKK</sequence>
<dbReference type="AlphaFoldDB" id="A0A914BD97"/>